<comment type="catalytic activity">
    <reaction evidence="1">
        <text>5-hydroxy-2-oxo-4-ureido-2,5-dihydro-1H-imidazole-5-carboxylate + H(+) = (S)-allantoin + CO2</text>
        <dbReference type="Rhea" id="RHEA:26301"/>
        <dbReference type="ChEBI" id="CHEBI:15378"/>
        <dbReference type="ChEBI" id="CHEBI:15678"/>
        <dbReference type="ChEBI" id="CHEBI:16526"/>
        <dbReference type="ChEBI" id="CHEBI:58639"/>
        <dbReference type="EC" id="4.1.1.97"/>
    </reaction>
</comment>
<evidence type="ECO:0000259" key="7">
    <source>
        <dbReference type="Pfam" id="PF09349"/>
    </source>
</evidence>
<dbReference type="InterPro" id="IPR018020">
    <property type="entry name" value="OHCU_decarboxylase"/>
</dbReference>
<dbReference type="Proteomes" id="UP001499947">
    <property type="component" value="Unassembled WGS sequence"/>
</dbReference>
<evidence type="ECO:0000256" key="4">
    <source>
        <dbReference type="ARBA" id="ARBA00022631"/>
    </source>
</evidence>
<dbReference type="RefSeq" id="WP_211123128.1">
    <property type="nucleotide sequence ID" value="NZ_BAAALR010000032.1"/>
</dbReference>
<dbReference type="EC" id="4.1.1.97" evidence="3"/>
<evidence type="ECO:0000313" key="8">
    <source>
        <dbReference type="EMBL" id="GAA1685132.1"/>
    </source>
</evidence>
<dbReference type="Gene3D" id="1.10.3330.10">
    <property type="entry name" value="Oxo-4-hydroxy-4-carboxy-5-ureidoimidazoline decarboxylase"/>
    <property type="match status" value="1"/>
</dbReference>
<name>A0ABN2HBL2_9ACTN</name>
<sequence length="176" mass="18759">MTSSAPPGLARFNAVDDRDAAGLLHEVCASRAWAAAVAGGRPYATVGELLDAADAAMAGLTAADLAEAMAAHPPIGRPAPGDAASAREQRGVRDAERAELLELNLAYQERHGHVFLICATGRTGEEMLAALRERIHHDADTEREIVRTELGKINRIRLTRLTETPQAPRAPAEGER</sequence>
<reference evidence="8 9" key="1">
    <citation type="journal article" date="2019" name="Int. J. Syst. Evol. Microbiol.">
        <title>The Global Catalogue of Microorganisms (GCM) 10K type strain sequencing project: providing services to taxonomists for standard genome sequencing and annotation.</title>
        <authorList>
            <consortium name="The Broad Institute Genomics Platform"/>
            <consortium name="The Broad Institute Genome Sequencing Center for Infectious Disease"/>
            <person name="Wu L."/>
            <person name="Ma J."/>
        </authorList>
    </citation>
    <scope>NUCLEOTIDE SEQUENCE [LARGE SCALE GENOMIC DNA]</scope>
    <source>
        <strain evidence="8 9">JCM 13244</strain>
    </source>
</reference>
<comment type="pathway">
    <text evidence="2">Purine metabolism; urate degradation; (S)-allantoin from urate: step 3/3.</text>
</comment>
<accession>A0ABN2HBL2</accession>
<gene>
    <name evidence="8" type="primary">uraD</name>
    <name evidence="8" type="ORF">GCM10009680_25860</name>
</gene>
<dbReference type="PANTHER" id="PTHR43466:SF1">
    <property type="entry name" value="2-OXO-4-HYDROXY-4-CARBOXY-5-UREIDOIMIDAZOLINE DECARBOXYLASE-RELATED"/>
    <property type="match status" value="1"/>
</dbReference>
<keyword evidence="9" id="KW-1185">Reference proteome</keyword>
<evidence type="ECO:0000256" key="2">
    <source>
        <dbReference type="ARBA" id="ARBA00004754"/>
    </source>
</evidence>
<dbReference type="PANTHER" id="PTHR43466">
    <property type="entry name" value="2-OXO-4-HYDROXY-4-CARBOXY-5-UREIDOIMIDAZOLINE DECARBOXYLASE-RELATED"/>
    <property type="match status" value="1"/>
</dbReference>
<evidence type="ECO:0000256" key="6">
    <source>
        <dbReference type="ARBA" id="ARBA00023239"/>
    </source>
</evidence>
<dbReference type="InterPro" id="IPR036778">
    <property type="entry name" value="OHCU_decarboxylase_sf"/>
</dbReference>
<feature type="domain" description="Oxo-4-hydroxy-4-carboxy-5-ureidoimidazoline decarboxylase" evidence="7">
    <location>
        <begin position="13"/>
        <end position="158"/>
    </location>
</feature>
<proteinExistence type="predicted"/>
<dbReference type="NCBIfam" id="TIGR03180">
    <property type="entry name" value="UraD_2"/>
    <property type="match status" value="1"/>
</dbReference>
<keyword evidence="5" id="KW-0210">Decarboxylase</keyword>
<dbReference type="SUPFAM" id="SSF158694">
    <property type="entry name" value="UraD-Like"/>
    <property type="match status" value="1"/>
</dbReference>
<keyword evidence="6" id="KW-0456">Lyase</keyword>
<evidence type="ECO:0000313" key="9">
    <source>
        <dbReference type="Proteomes" id="UP001499947"/>
    </source>
</evidence>
<dbReference type="InterPro" id="IPR017595">
    <property type="entry name" value="OHCU_decarboxylase-2"/>
</dbReference>
<dbReference type="EMBL" id="BAAALR010000032">
    <property type="protein sequence ID" value="GAA1685132.1"/>
    <property type="molecule type" value="Genomic_DNA"/>
</dbReference>
<evidence type="ECO:0000256" key="3">
    <source>
        <dbReference type="ARBA" id="ARBA00012257"/>
    </source>
</evidence>
<comment type="caution">
    <text evidence="8">The sequence shown here is derived from an EMBL/GenBank/DDBJ whole genome shotgun (WGS) entry which is preliminary data.</text>
</comment>
<dbReference type="NCBIfam" id="NF010372">
    <property type="entry name" value="PRK13798.1"/>
    <property type="match status" value="1"/>
</dbReference>
<evidence type="ECO:0000256" key="5">
    <source>
        <dbReference type="ARBA" id="ARBA00022793"/>
    </source>
</evidence>
<dbReference type="Pfam" id="PF09349">
    <property type="entry name" value="OHCU_decarbox"/>
    <property type="match status" value="1"/>
</dbReference>
<organism evidence="8 9">
    <name type="scientific">Streptomyces yatensis</name>
    <dbReference type="NCBI Taxonomy" id="155177"/>
    <lineage>
        <taxon>Bacteria</taxon>
        <taxon>Bacillati</taxon>
        <taxon>Actinomycetota</taxon>
        <taxon>Actinomycetes</taxon>
        <taxon>Kitasatosporales</taxon>
        <taxon>Streptomycetaceae</taxon>
        <taxon>Streptomyces</taxon>
        <taxon>Streptomyces violaceusniger group</taxon>
    </lineage>
</organism>
<keyword evidence="4" id="KW-0659">Purine metabolism</keyword>
<evidence type="ECO:0000256" key="1">
    <source>
        <dbReference type="ARBA" id="ARBA00001163"/>
    </source>
</evidence>
<protein>
    <recommendedName>
        <fullName evidence="3">2-oxo-4-hydroxy-4-carboxy-5-ureidoimidazoline decarboxylase</fullName>
        <ecNumber evidence="3">4.1.1.97</ecNumber>
    </recommendedName>
</protein>